<dbReference type="InterPro" id="IPR006553">
    <property type="entry name" value="Leu-rich_rpt_Cys-con_subtyp"/>
</dbReference>
<evidence type="ECO:0000313" key="1">
    <source>
        <dbReference type="EMBL" id="CAD5116065.1"/>
    </source>
</evidence>
<dbReference type="AlphaFoldDB" id="A0A7I8VK24"/>
<dbReference type="GO" id="GO:0031146">
    <property type="term" value="P:SCF-dependent proteasomal ubiquitin-dependent protein catabolic process"/>
    <property type="evidence" value="ECO:0007669"/>
    <property type="project" value="TreeGrafter"/>
</dbReference>
<dbReference type="PANTHER" id="PTHR13318">
    <property type="entry name" value="PARTNER OF PAIRED, ISOFORM B-RELATED"/>
    <property type="match status" value="1"/>
</dbReference>
<dbReference type="SMART" id="SM00367">
    <property type="entry name" value="LRR_CC"/>
    <property type="match status" value="7"/>
</dbReference>
<protein>
    <submittedName>
        <fullName evidence="1">DgyrCDS4997</fullName>
    </submittedName>
</protein>
<dbReference type="EMBL" id="CAJFCJ010000006">
    <property type="protein sequence ID" value="CAD5116065.1"/>
    <property type="molecule type" value="Genomic_DNA"/>
</dbReference>
<dbReference type="Gene3D" id="3.80.10.10">
    <property type="entry name" value="Ribonuclease Inhibitor"/>
    <property type="match status" value="2"/>
</dbReference>
<dbReference type="InterPro" id="IPR032675">
    <property type="entry name" value="LRR_dom_sf"/>
</dbReference>
<dbReference type="InterPro" id="IPR001611">
    <property type="entry name" value="Leu-rich_rpt"/>
</dbReference>
<dbReference type="GO" id="GO:0019005">
    <property type="term" value="C:SCF ubiquitin ligase complex"/>
    <property type="evidence" value="ECO:0007669"/>
    <property type="project" value="TreeGrafter"/>
</dbReference>
<accession>A0A7I8VK24</accession>
<organism evidence="1 2">
    <name type="scientific">Dimorphilus gyrociliatus</name>
    <dbReference type="NCBI Taxonomy" id="2664684"/>
    <lineage>
        <taxon>Eukaryota</taxon>
        <taxon>Metazoa</taxon>
        <taxon>Spiralia</taxon>
        <taxon>Lophotrochozoa</taxon>
        <taxon>Annelida</taxon>
        <taxon>Polychaeta</taxon>
        <taxon>Polychaeta incertae sedis</taxon>
        <taxon>Dinophilidae</taxon>
        <taxon>Dimorphilus</taxon>
    </lineage>
</organism>
<dbReference type="Proteomes" id="UP000549394">
    <property type="component" value="Unassembled WGS sequence"/>
</dbReference>
<keyword evidence="2" id="KW-1185">Reference proteome</keyword>
<sequence>MPLSRTQSEFSILKNQKINKSDRSGLLKALKLAKSKVTARATFSCFRSSKADRDCWTGSLERKREVTKLFSSKKFLSKFFLYFSPLQRCSFTSVCSNWNNILNTTGLLKNVAQIVDFLQMTDGERRLAYDNIINRDTTSIRLIRANNEDIEDFMVSVNTSTISGLCFQDCVINDGTVVAMLRKYSITEIEFLSCNNLTEESMWDSLTSSIVKLVSLDSVYLTDNAVEAIAESLPSLNYLHLQSYHMTDASLAYFRFNLHIRTLKLEFCWEITDDGVLSICQCLNGLNELSLAGCSKITDDSVEIISDSLLHLRSLNLSWCIKLTNRSLKMIAFKENVLEELYLDRCSQITNIGLKYLLPISTTLVTLSLRWCKEISDKGLECCSNFKHLKSLSLSGCCLITRFGLKYLIKLENLKELDVINCQALNSELLAWLKLKLDKCDVIC</sequence>
<proteinExistence type="predicted"/>
<gene>
    <name evidence="1" type="ORF">DGYR_LOCUS4727</name>
</gene>
<dbReference type="OrthoDB" id="10044893at2759"/>
<dbReference type="Pfam" id="PF13516">
    <property type="entry name" value="LRR_6"/>
    <property type="match status" value="3"/>
</dbReference>
<dbReference type="PANTHER" id="PTHR13318:SF193">
    <property type="entry name" value="F-BOX_LRR-REPEAT PROTEIN 16"/>
    <property type="match status" value="1"/>
</dbReference>
<comment type="caution">
    <text evidence="1">The sequence shown here is derived from an EMBL/GenBank/DDBJ whole genome shotgun (WGS) entry which is preliminary data.</text>
</comment>
<reference evidence="1 2" key="1">
    <citation type="submission" date="2020-08" db="EMBL/GenBank/DDBJ databases">
        <authorList>
            <person name="Hejnol A."/>
        </authorList>
    </citation>
    <scope>NUCLEOTIDE SEQUENCE [LARGE SCALE GENOMIC DNA]</scope>
</reference>
<name>A0A7I8VK24_9ANNE</name>
<evidence type="ECO:0000313" key="2">
    <source>
        <dbReference type="Proteomes" id="UP000549394"/>
    </source>
</evidence>
<dbReference type="SUPFAM" id="SSF52047">
    <property type="entry name" value="RNI-like"/>
    <property type="match status" value="1"/>
</dbReference>